<feature type="region of interest" description="Disordered" evidence="1">
    <location>
        <begin position="202"/>
        <end position="331"/>
    </location>
</feature>
<accession>A0A2S4VU34</accession>
<feature type="compositionally biased region" description="Polar residues" evidence="1">
    <location>
        <begin position="217"/>
        <end position="226"/>
    </location>
</feature>
<dbReference type="VEuPathDB" id="FungiDB:PSTT_04029"/>
<feature type="compositionally biased region" description="Polar residues" evidence="1">
    <location>
        <begin position="236"/>
        <end position="253"/>
    </location>
</feature>
<sequence>MRTEANPGEITFSLCNGLLRHYAEGAVLWFVAHVSAPFPFMGSSIWEERRFEPPLMAAPRLLATLSAGPQIHLTENAPESSRPTLLSLLRPESPATPSLARDLIATWPSFDDVSLHQPFIGRRKEDGQAKDHTIIEPHSPSWAPDLIPSAAFFEDVSLASRLIRKKSKDGPPNDFAIPEPNSPPWEPISISNAASLDDASIVPPLIGSKGKAHHVNLSKSNQDPTSSTPPQPLDTPGSTAYTSSPNYADSLSVSPAKKPRLDPFEASTSSSSPPPSTPTHTAPPDTKVSMPGAINRQGTIQEQYRPGAPFSIDKSMLSHMGGSNSGGDLQELTQLPGAVTHLNTPLDITSAESLELKVKTRPPASLYLNLQRSASGFLSETGRLSISIFAKHVTMFNHSVHLKELLAPARTRAVPMSPSISLAMKRRSKNSPVCVIRITRRSDGYFQTPPHLTKLYRHLLKWIYMVHEDLLKKLEIPTYVHYTQNKRLLQWLHVEIFTSLDGAPLMGIKRTGLPRWEEKDNLGPAKVILLNYLREHAIDDRLAFSTAWELIEKFQEDCPRIYSAPKRALDATMRAPTSPDFEQRMKIVSQLASRNKSKIDQLFHNNRQNLDDDALVSSSLAAFEIESVKLASESGHNLSSHPHLPISMHFPREEPGYGVVRLEKQQGKPSLLCRLTVRFNRLLRAVNQINAQVFKRLQVFKKSQVPERLVEDETACDVSRQEIFDWLPKLILKPQTGLPIIGKVRLNHEDLAPWDDESYAEVELFTPVQRDLIEYFTEEQSTENLQNHAAFIVTSWYQLRFPAIYNALDKISLR</sequence>
<organism evidence="2 3">
    <name type="scientific">Puccinia striiformis</name>
    <dbReference type="NCBI Taxonomy" id="27350"/>
    <lineage>
        <taxon>Eukaryota</taxon>
        <taxon>Fungi</taxon>
        <taxon>Dikarya</taxon>
        <taxon>Basidiomycota</taxon>
        <taxon>Pucciniomycotina</taxon>
        <taxon>Pucciniomycetes</taxon>
        <taxon>Pucciniales</taxon>
        <taxon>Pucciniaceae</taxon>
        <taxon>Puccinia</taxon>
    </lineage>
</organism>
<evidence type="ECO:0000256" key="1">
    <source>
        <dbReference type="SAM" id="MobiDB-lite"/>
    </source>
</evidence>
<evidence type="ECO:0000313" key="3">
    <source>
        <dbReference type="Proteomes" id="UP000239156"/>
    </source>
</evidence>
<keyword evidence="3" id="KW-1185">Reference proteome</keyword>
<name>A0A2S4VU34_9BASI</name>
<comment type="caution">
    <text evidence="2">The sequence shown here is derived from an EMBL/GenBank/DDBJ whole genome shotgun (WGS) entry which is preliminary data.</text>
</comment>
<evidence type="ECO:0000313" key="2">
    <source>
        <dbReference type="EMBL" id="POW13041.1"/>
    </source>
</evidence>
<reference evidence="2" key="1">
    <citation type="submission" date="2017-12" db="EMBL/GenBank/DDBJ databases">
        <title>Gene loss provides genomic basis for host adaptation in cereal stripe rust fungi.</title>
        <authorList>
            <person name="Xia C."/>
        </authorList>
    </citation>
    <scope>NUCLEOTIDE SEQUENCE [LARGE SCALE GENOMIC DNA]</scope>
    <source>
        <strain evidence="2">93-210</strain>
    </source>
</reference>
<dbReference type="VEuPathDB" id="FungiDB:PSHT_01902"/>
<feature type="region of interest" description="Disordered" evidence="1">
    <location>
        <begin position="165"/>
        <end position="190"/>
    </location>
</feature>
<dbReference type="EMBL" id="PKSL01000027">
    <property type="protein sequence ID" value="POW13041.1"/>
    <property type="molecule type" value="Genomic_DNA"/>
</dbReference>
<protein>
    <submittedName>
        <fullName evidence="2">Uncharacterized protein</fullName>
    </submittedName>
</protein>
<proteinExistence type="predicted"/>
<dbReference type="AlphaFoldDB" id="A0A2S4VU34"/>
<dbReference type="Proteomes" id="UP000239156">
    <property type="component" value="Unassembled WGS sequence"/>
</dbReference>
<gene>
    <name evidence="2" type="ORF">PSTT_04029</name>
</gene>